<evidence type="ECO:0000256" key="1">
    <source>
        <dbReference type="ARBA" id="ARBA00001971"/>
    </source>
</evidence>
<evidence type="ECO:0000256" key="3">
    <source>
        <dbReference type="ARBA" id="ARBA00022617"/>
    </source>
</evidence>
<evidence type="ECO:0000313" key="10">
    <source>
        <dbReference type="EMBL" id="CAI0439015.1"/>
    </source>
</evidence>
<dbReference type="EMBL" id="CAMGYJ010000006">
    <property type="protein sequence ID" value="CAI0439015.1"/>
    <property type="molecule type" value="Genomic_DNA"/>
</dbReference>
<evidence type="ECO:0000256" key="5">
    <source>
        <dbReference type="ARBA" id="ARBA00023002"/>
    </source>
</evidence>
<gene>
    <name evidence="10" type="ORF">LITE_LOCUS25997</name>
</gene>
<dbReference type="PROSITE" id="PS00086">
    <property type="entry name" value="CYTOCHROME_P450"/>
    <property type="match status" value="1"/>
</dbReference>
<dbReference type="InterPro" id="IPR036396">
    <property type="entry name" value="Cyt_P450_sf"/>
</dbReference>
<dbReference type="GO" id="GO:0005506">
    <property type="term" value="F:iron ion binding"/>
    <property type="evidence" value="ECO:0007669"/>
    <property type="project" value="InterPro"/>
</dbReference>
<dbReference type="InterPro" id="IPR001128">
    <property type="entry name" value="Cyt_P450"/>
</dbReference>
<dbReference type="InterPro" id="IPR017972">
    <property type="entry name" value="Cyt_P450_CS"/>
</dbReference>
<dbReference type="PRINTS" id="PR00385">
    <property type="entry name" value="P450"/>
</dbReference>
<evidence type="ECO:0000313" key="11">
    <source>
        <dbReference type="Proteomes" id="UP001154282"/>
    </source>
</evidence>
<evidence type="ECO:0000256" key="2">
    <source>
        <dbReference type="ARBA" id="ARBA00010617"/>
    </source>
</evidence>
<dbReference type="GO" id="GO:0004497">
    <property type="term" value="F:monooxygenase activity"/>
    <property type="evidence" value="ECO:0007669"/>
    <property type="project" value="UniProtKB-KW"/>
</dbReference>
<proteinExistence type="inferred from homology"/>
<keyword evidence="3 8" id="KW-0349">Heme</keyword>
<dbReference type="PANTHER" id="PTHR47953:SF16">
    <property type="entry name" value="CYTOCHROME P450 71D8"/>
    <property type="match status" value="1"/>
</dbReference>
<evidence type="ECO:0008006" key="12">
    <source>
        <dbReference type="Google" id="ProtNLM"/>
    </source>
</evidence>
<feature type="binding site" description="axial binding residue" evidence="8">
    <location>
        <position position="476"/>
    </location>
    <ligand>
        <name>heme</name>
        <dbReference type="ChEBI" id="CHEBI:30413"/>
    </ligand>
    <ligandPart>
        <name>Fe</name>
        <dbReference type="ChEBI" id="CHEBI:18248"/>
    </ligandPart>
</feature>
<evidence type="ECO:0000256" key="7">
    <source>
        <dbReference type="ARBA" id="ARBA00023033"/>
    </source>
</evidence>
<reference evidence="10" key="1">
    <citation type="submission" date="2022-08" db="EMBL/GenBank/DDBJ databases">
        <authorList>
            <person name="Gutierrez-Valencia J."/>
        </authorList>
    </citation>
    <scope>NUCLEOTIDE SEQUENCE</scope>
</reference>
<dbReference type="InterPro" id="IPR002401">
    <property type="entry name" value="Cyt_P450_E_grp-I"/>
</dbReference>
<dbReference type="GO" id="GO:0016705">
    <property type="term" value="F:oxidoreductase activity, acting on paired donors, with incorporation or reduction of molecular oxygen"/>
    <property type="evidence" value="ECO:0007669"/>
    <property type="project" value="InterPro"/>
</dbReference>
<keyword evidence="11" id="KW-1185">Reference proteome</keyword>
<evidence type="ECO:0000256" key="9">
    <source>
        <dbReference type="RuleBase" id="RU000461"/>
    </source>
</evidence>
<evidence type="ECO:0000256" key="6">
    <source>
        <dbReference type="ARBA" id="ARBA00023004"/>
    </source>
</evidence>
<comment type="caution">
    <text evidence="10">The sequence shown here is derived from an EMBL/GenBank/DDBJ whole genome shotgun (WGS) entry which is preliminary data.</text>
</comment>
<dbReference type="GO" id="GO:0020037">
    <property type="term" value="F:heme binding"/>
    <property type="evidence" value="ECO:0007669"/>
    <property type="project" value="InterPro"/>
</dbReference>
<dbReference type="Gene3D" id="1.10.630.10">
    <property type="entry name" value="Cytochrome P450"/>
    <property type="match status" value="1"/>
</dbReference>
<dbReference type="FunFam" id="1.10.630.10:FF:000043">
    <property type="entry name" value="Cytochrome P450 99A2"/>
    <property type="match status" value="1"/>
</dbReference>
<organism evidence="10 11">
    <name type="scientific">Linum tenue</name>
    <dbReference type="NCBI Taxonomy" id="586396"/>
    <lineage>
        <taxon>Eukaryota</taxon>
        <taxon>Viridiplantae</taxon>
        <taxon>Streptophyta</taxon>
        <taxon>Embryophyta</taxon>
        <taxon>Tracheophyta</taxon>
        <taxon>Spermatophyta</taxon>
        <taxon>Magnoliopsida</taxon>
        <taxon>eudicotyledons</taxon>
        <taxon>Gunneridae</taxon>
        <taxon>Pentapetalae</taxon>
        <taxon>rosids</taxon>
        <taxon>fabids</taxon>
        <taxon>Malpighiales</taxon>
        <taxon>Linaceae</taxon>
        <taxon>Linum</taxon>
    </lineage>
</organism>
<protein>
    <recommendedName>
        <fullName evidence="12">Cytochrome P450</fullName>
    </recommendedName>
</protein>
<dbReference type="SUPFAM" id="SSF48264">
    <property type="entry name" value="Cytochrome P450"/>
    <property type="match status" value="1"/>
</dbReference>
<dbReference type="InterPro" id="IPR052306">
    <property type="entry name" value="CYP450_71D"/>
</dbReference>
<dbReference type="AlphaFoldDB" id="A0AAV0LY28"/>
<accession>A0AAV0LY28</accession>
<name>A0AAV0LY28_9ROSI</name>
<keyword evidence="4 8" id="KW-0479">Metal-binding</keyword>
<dbReference type="PANTHER" id="PTHR47953">
    <property type="entry name" value="OS08G0105600 PROTEIN"/>
    <property type="match status" value="1"/>
</dbReference>
<dbReference type="PRINTS" id="PR00463">
    <property type="entry name" value="EP450I"/>
</dbReference>
<keyword evidence="6 8" id="KW-0408">Iron</keyword>
<sequence length="540" mass="59665">MAAKPAQSLVSPATFTFPINLQNPTPMPFFHRQNKTKITRLQSKPDPEPTRPLPPGPLKLPVIGNLHNLALSGELPHRALRSLAAVDGPLMHLQLGEVPALVVSSPRFAHEVFKTHDQVFGQRPELLTTKIISYDNTDLAFSEGDYWRQMRRICKTEMLGPRRVRSFSVIRDDEARKLVVSVGSDPGSRSGSGLDLTRRIYAMTSNVVARAAFGDECEDQERVIEIAERSLALAGGFDLVDLFPSAGFLQGLTGMRRKLEALRQQLDMVLDKIIDEHRLKLAAEDGGREDTTAAEEETLVDVLLKIQQGEELECPITIDNVKAVLWDMFVAVTDTSSTTTEWAMSEMIRNPPTMEKAQAEVRRVFAGRSRGITEEDLQQLTYLKQVIKETMRLHPPLPLLAPRRSNAGCEIDGYHIPAGTNVLVNAWAIGRDPEYWDEADEFLPERFAAAAAGGSIDYKGGANFEYIPFGGGRRICPGMSFGLANVELPLAQLLCHFDWEIPGGIPPEDLDMTETFGGVVGRKNHLYLIATPYAGGKGDS</sequence>
<dbReference type="CDD" id="cd11072">
    <property type="entry name" value="CYP71-like"/>
    <property type="match status" value="1"/>
</dbReference>
<comment type="cofactor">
    <cofactor evidence="1 8">
        <name>heme</name>
        <dbReference type="ChEBI" id="CHEBI:30413"/>
    </cofactor>
</comment>
<comment type="similarity">
    <text evidence="2 9">Belongs to the cytochrome P450 family.</text>
</comment>
<keyword evidence="7 9" id="KW-0503">Monooxygenase</keyword>
<evidence type="ECO:0000256" key="8">
    <source>
        <dbReference type="PIRSR" id="PIRSR602401-1"/>
    </source>
</evidence>
<evidence type="ECO:0000256" key="4">
    <source>
        <dbReference type="ARBA" id="ARBA00022723"/>
    </source>
</evidence>
<dbReference type="Pfam" id="PF00067">
    <property type="entry name" value="p450"/>
    <property type="match status" value="1"/>
</dbReference>
<dbReference type="Proteomes" id="UP001154282">
    <property type="component" value="Unassembled WGS sequence"/>
</dbReference>
<keyword evidence="5 9" id="KW-0560">Oxidoreductase</keyword>